<dbReference type="PANTHER" id="PTHR30537">
    <property type="entry name" value="HTH-TYPE TRANSCRIPTIONAL REGULATOR"/>
    <property type="match status" value="1"/>
</dbReference>
<sequence length="301" mass="32997">MSFTPLNGLHAFVMVARRRGFSAAARELGVSVAAVSQSVRNLESRLGVTLLYRTTRSVAPTEAGQRLLERSGAALEQALDGLRGLDAPGDEVAGTVRLAVPALAMEQALAPVVSRFLAAYPKVSLELQVDTRRVDLVREGFDGGVRMDAIPQDMARVRLGDRFRFLVVGSPEYLSRRGEPRTPEDLLLHACLGMREESTGAVSRWHLESGKRSWRLPVVPVLRCNDCRARVAMAEAGMGLAYEPEPGVLSQLQHGTLRIVLEKYAAWVPGFFLYFPSREQASPVFRAFLDMVDAQPPATRG</sequence>
<dbReference type="PANTHER" id="PTHR30537:SF1">
    <property type="entry name" value="HTH-TYPE TRANSCRIPTIONAL REGULATOR PGRR"/>
    <property type="match status" value="1"/>
</dbReference>
<protein>
    <submittedName>
        <fullName evidence="7">DNA-binding transcriptional LysR family regulator</fullName>
    </submittedName>
    <submittedName>
        <fullName evidence="6">Transcriptional regulator, LysR family</fullName>
    </submittedName>
</protein>
<dbReference type="Pfam" id="PF03466">
    <property type="entry name" value="LysR_substrate"/>
    <property type="match status" value="1"/>
</dbReference>
<evidence type="ECO:0000256" key="3">
    <source>
        <dbReference type="ARBA" id="ARBA00023125"/>
    </source>
</evidence>
<evidence type="ECO:0000313" key="8">
    <source>
        <dbReference type="Proteomes" id="UP000035579"/>
    </source>
</evidence>
<dbReference type="Proteomes" id="UP000035579">
    <property type="component" value="Chromosome"/>
</dbReference>
<evidence type="ECO:0000313" key="6">
    <source>
        <dbReference type="EMBL" id="AKJ04625.1"/>
    </source>
</evidence>
<dbReference type="AlphaFoldDB" id="A0AAC8QC57"/>
<keyword evidence="3 7" id="KW-0238">DNA-binding</keyword>
<dbReference type="GO" id="GO:0003700">
    <property type="term" value="F:DNA-binding transcription factor activity"/>
    <property type="evidence" value="ECO:0007669"/>
    <property type="project" value="InterPro"/>
</dbReference>
<dbReference type="InterPro" id="IPR058163">
    <property type="entry name" value="LysR-type_TF_proteobact-type"/>
</dbReference>
<dbReference type="GO" id="GO:0043565">
    <property type="term" value="F:sequence-specific DNA binding"/>
    <property type="evidence" value="ECO:0007669"/>
    <property type="project" value="TreeGrafter"/>
</dbReference>
<dbReference type="InterPro" id="IPR005119">
    <property type="entry name" value="LysR_subst-bd"/>
</dbReference>
<dbReference type="Gene3D" id="3.40.190.290">
    <property type="match status" value="1"/>
</dbReference>
<evidence type="ECO:0000313" key="7">
    <source>
        <dbReference type="EMBL" id="REG37315.1"/>
    </source>
</evidence>
<dbReference type="KEGG" id="age:AA314_06251"/>
<dbReference type="RefSeq" id="WP_047858383.1">
    <property type="nucleotide sequence ID" value="NZ_CP011509.1"/>
</dbReference>
<dbReference type="SUPFAM" id="SSF53850">
    <property type="entry name" value="Periplasmic binding protein-like II"/>
    <property type="match status" value="1"/>
</dbReference>
<gene>
    <name evidence="6" type="ORF">AA314_06251</name>
    <name evidence="7" type="ORF">ATI61_101298</name>
</gene>
<dbReference type="Gene3D" id="1.10.10.10">
    <property type="entry name" value="Winged helix-like DNA-binding domain superfamily/Winged helix DNA-binding domain"/>
    <property type="match status" value="1"/>
</dbReference>
<dbReference type="SUPFAM" id="SSF46785">
    <property type="entry name" value="Winged helix' DNA-binding domain"/>
    <property type="match status" value="1"/>
</dbReference>
<reference evidence="6 8" key="1">
    <citation type="submission" date="2015-05" db="EMBL/GenBank/DDBJ databases">
        <title>Genome assembly of Archangium gephyra DSM 2261.</title>
        <authorList>
            <person name="Sharma G."/>
            <person name="Subramanian S."/>
        </authorList>
    </citation>
    <scope>NUCLEOTIDE SEQUENCE [LARGE SCALE GENOMIC DNA]</scope>
    <source>
        <strain evidence="6 8">DSM 2261</strain>
    </source>
</reference>
<organism evidence="6 8">
    <name type="scientific">Archangium gephyra</name>
    <dbReference type="NCBI Taxonomy" id="48"/>
    <lineage>
        <taxon>Bacteria</taxon>
        <taxon>Pseudomonadati</taxon>
        <taxon>Myxococcota</taxon>
        <taxon>Myxococcia</taxon>
        <taxon>Myxococcales</taxon>
        <taxon>Cystobacterineae</taxon>
        <taxon>Archangiaceae</taxon>
        <taxon>Archangium</taxon>
    </lineage>
</organism>
<name>A0AAC8QC57_9BACT</name>
<feature type="domain" description="HTH lysR-type" evidence="5">
    <location>
        <begin position="4"/>
        <end position="61"/>
    </location>
</feature>
<evidence type="ECO:0000259" key="5">
    <source>
        <dbReference type="PROSITE" id="PS50931"/>
    </source>
</evidence>
<evidence type="ECO:0000256" key="1">
    <source>
        <dbReference type="ARBA" id="ARBA00009437"/>
    </source>
</evidence>
<evidence type="ECO:0000256" key="4">
    <source>
        <dbReference type="ARBA" id="ARBA00023163"/>
    </source>
</evidence>
<proteinExistence type="inferred from homology"/>
<accession>A0AAC8QC57</accession>
<dbReference type="Pfam" id="PF00126">
    <property type="entry name" value="HTH_1"/>
    <property type="match status" value="1"/>
</dbReference>
<dbReference type="EMBL" id="QUMU01000001">
    <property type="protein sequence ID" value="REG37315.1"/>
    <property type="molecule type" value="Genomic_DNA"/>
</dbReference>
<dbReference type="InterPro" id="IPR036390">
    <property type="entry name" value="WH_DNA-bd_sf"/>
</dbReference>
<dbReference type="PRINTS" id="PR00039">
    <property type="entry name" value="HTHLYSR"/>
</dbReference>
<dbReference type="Proteomes" id="UP000256345">
    <property type="component" value="Unassembled WGS sequence"/>
</dbReference>
<dbReference type="PROSITE" id="PS50931">
    <property type="entry name" value="HTH_LYSR"/>
    <property type="match status" value="1"/>
</dbReference>
<evidence type="ECO:0000313" key="9">
    <source>
        <dbReference type="Proteomes" id="UP000256345"/>
    </source>
</evidence>
<dbReference type="EMBL" id="CP011509">
    <property type="protein sequence ID" value="AKJ04625.1"/>
    <property type="molecule type" value="Genomic_DNA"/>
</dbReference>
<dbReference type="InterPro" id="IPR036388">
    <property type="entry name" value="WH-like_DNA-bd_sf"/>
</dbReference>
<keyword evidence="9" id="KW-1185">Reference proteome</keyword>
<dbReference type="GO" id="GO:0006351">
    <property type="term" value="P:DNA-templated transcription"/>
    <property type="evidence" value="ECO:0007669"/>
    <property type="project" value="TreeGrafter"/>
</dbReference>
<comment type="similarity">
    <text evidence="1">Belongs to the LysR transcriptional regulatory family.</text>
</comment>
<keyword evidence="4" id="KW-0804">Transcription</keyword>
<reference evidence="7 9" key="2">
    <citation type="submission" date="2018-08" db="EMBL/GenBank/DDBJ databases">
        <title>Genomic Encyclopedia of Archaeal and Bacterial Type Strains, Phase II (KMG-II): from individual species to whole genera.</title>
        <authorList>
            <person name="Goeker M."/>
        </authorList>
    </citation>
    <scope>NUCLEOTIDE SEQUENCE [LARGE SCALE GENOMIC DNA]</scope>
    <source>
        <strain evidence="7 9">DSM 2261</strain>
    </source>
</reference>
<dbReference type="InterPro" id="IPR000847">
    <property type="entry name" value="LysR_HTH_N"/>
</dbReference>
<keyword evidence="2" id="KW-0805">Transcription regulation</keyword>
<dbReference type="FunFam" id="1.10.10.10:FF:000001">
    <property type="entry name" value="LysR family transcriptional regulator"/>
    <property type="match status" value="1"/>
</dbReference>
<evidence type="ECO:0000256" key="2">
    <source>
        <dbReference type="ARBA" id="ARBA00023015"/>
    </source>
</evidence>